<sequence length="369" mass="39123">MDEGRGPLAGLKVLEFSGLGPGPFAGMLLADMGADVVRVDRPPSRHADPADITGRGKRSLVLDLKSAAGLATARGLAGRADVLIEGFRPGVMERLGLGPDELLAANPRLVYGRITGWGQHGPLAHVAGHDLNYIAITGALAAIGERGGRPVPPLNLVGDFGGGSMFLLFGVLCALHERARSGRGQVIDAAMTDGVNAMLAPILSLRALGQWTGKRGGNLLDGGAPFYNTYRCADGKYVAVGPIEPQFYQLLREKLGLLDAREFDGQMDTERWPDLARRLGSVFGSKTRAEWTALLEGTDVCFAPVLDFEEAPGHPHNRARESHYVQDGVTQPAPAPRYSRTPTRQPPSPCGIGGDAAAVCADWGLEKQP</sequence>
<dbReference type="Gene3D" id="3.30.1540.10">
    <property type="entry name" value="formyl-coa transferase, domain 3"/>
    <property type="match status" value="1"/>
</dbReference>
<evidence type="ECO:0000256" key="1">
    <source>
        <dbReference type="SAM" id="MobiDB-lite"/>
    </source>
</evidence>
<evidence type="ECO:0000313" key="3">
    <source>
        <dbReference type="Proteomes" id="UP000298180"/>
    </source>
</evidence>
<reference evidence="2 3" key="1">
    <citation type="submission" date="2019-03" db="EMBL/GenBank/DDBJ databases">
        <title>Ramlibacter henchirensis DSM 14656, whole genome shotgun sequence.</title>
        <authorList>
            <person name="Zhang X."/>
            <person name="Feng G."/>
            <person name="Zhu H."/>
        </authorList>
    </citation>
    <scope>NUCLEOTIDE SEQUENCE [LARGE SCALE GENOMIC DNA]</scope>
    <source>
        <strain evidence="2 3">DSM 14656</strain>
    </source>
</reference>
<dbReference type="PANTHER" id="PTHR48228:SF5">
    <property type="entry name" value="ALPHA-METHYLACYL-COA RACEMASE"/>
    <property type="match status" value="1"/>
</dbReference>
<dbReference type="PANTHER" id="PTHR48228">
    <property type="entry name" value="SUCCINYL-COA--D-CITRAMALATE COA-TRANSFERASE"/>
    <property type="match status" value="1"/>
</dbReference>
<protein>
    <submittedName>
        <fullName evidence="2">CoA transferase</fullName>
    </submittedName>
</protein>
<dbReference type="OrthoDB" id="5294844at2"/>
<dbReference type="Gene3D" id="3.40.50.10540">
    <property type="entry name" value="Crotonobetainyl-coa:carnitine coa-transferase, domain 1"/>
    <property type="match status" value="1"/>
</dbReference>
<gene>
    <name evidence="2" type="ORF">EZ313_16685</name>
</gene>
<keyword evidence="3" id="KW-1185">Reference proteome</keyword>
<proteinExistence type="predicted"/>
<evidence type="ECO:0000313" key="2">
    <source>
        <dbReference type="EMBL" id="TFZ03168.1"/>
    </source>
</evidence>
<dbReference type="SUPFAM" id="SSF89796">
    <property type="entry name" value="CoA-transferase family III (CaiB/BaiF)"/>
    <property type="match status" value="1"/>
</dbReference>
<dbReference type="AlphaFoldDB" id="A0A4Z0BXZ6"/>
<dbReference type="InterPro" id="IPR050509">
    <property type="entry name" value="CoA-transferase_III"/>
</dbReference>
<dbReference type="GO" id="GO:0016740">
    <property type="term" value="F:transferase activity"/>
    <property type="evidence" value="ECO:0007669"/>
    <property type="project" value="UniProtKB-KW"/>
</dbReference>
<comment type="caution">
    <text evidence="2">The sequence shown here is derived from an EMBL/GenBank/DDBJ whole genome shotgun (WGS) entry which is preliminary data.</text>
</comment>
<organism evidence="2 3">
    <name type="scientific">Ramlibacter henchirensis</name>
    <dbReference type="NCBI Taxonomy" id="204072"/>
    <lineage>
        <taxon>Bacteria</taxon>
        <taxon>Pseudomonadati</taxon>
        <taxon>Pseudomonadota</taxon>
        <taxon>Betaproteobacteria</taxon>
        <taxon>Burkholderiales</taxon>
        <taxon>Comamonadaceae</taxon>
        <taxon>Ramlibacter</taxon>
    </lineage>
</organism>
<accession>A0A4Z0BXZ6</accession>
<keyword evidence="2" id="KW-0808">Transferase</keyword>
<dbReference type="EMBL" id="SMLM01000002">
    <property type="protein sequence ID" value="TFZ03168.1"/>
    <property type="molecule type" value="Genomic_DNA"/>
</dbReference>
<dbReference type="InterPro" id="IPR003673">
    <property type="entry name" value="CoA-Trfase_fam_III"/>
</dbReference>
<name>A0A4Z0BXZ6_9BURK</name>
<feature type="region of interest" description="Disordered" evidence="1">
    <location>
        <begin position="312"/>
        <end position="355"/>
    </location>
</feature>
<dbReference type="Proteomes" id="UP000298180">
    <property type="component" value="Unassembled WGS sequence"/>
</dbReference>
<dbReference type="Pfam" id="PF02515">
    <property type="entry name" value="CoA_transf_3"/>
    <property type="match status" value="1"/>
</dbReference>
<dbReference type="InterPro" id="IPR044855">
    <property type="entry name" value="CoA-Trfase_III_dom3_sf"/>
</dbReference>
<dbReference type="InterPro" id="IPR023606">
    <property type="entry name" value="CoA-Trfase_III_dom_1_sf"/>
</dbReference>